<evidence type="ECO:0000313" key="12">
    <source>
        <dbReference type="Proteomes" id="UP000605784"/>
    </source>
</evidence>
<dbReference type="PANTHER" id="PTHR30591">
    <property type="entry name" value="RECBCD ENZYME SUBUNIT RECC"/>
    <property type="match status" value="1"/>
</dbReference>
<dbReference type="SUPFAM" id="SSF52540">
    <property type="entry name" value="P-loop containing nucleoside triphosphate hydrolases"/>
    <property type="match status" value="1"/>
</dbReference>
<dbReference type="GO" id="GO:0003677">
    <property type="term" value="F:DNA binding"/>
    <property type="evidence" value="ECO:0007669"/>
    <property type="project" value="UniProtKB-KW"/>
</dbReference>
<evidence type="ECO:0000256" key="5">
    <source>
        <dbReference type="ARBA" id="ARBA00022839"/>
    </source>
</evidence>
<dbReference type="GO" id="GO:0006310">
    <property type="term" value="P:DNA recombination"/>
    <property type="evidence" value="ECO:0007669"/>
    <property type="project" value="TreeGrafter"/>
</dbReference>
<keyword evidence="1" id="KW-0540">Nuclease</keyword>
<dbReference type="InterPro" id="IPR038726">
    <property type="entry name" value="PDDEXK_AddAB-type"/>
</dbReference>
<dbReference type="Gene3D" id="3.90.320.10">
    <property type="match status" value="1"/>
</dbReference>
<evidence type="ECO:0000256" key="4">
    <source>
        <dbReference type="ARBA" id="ARBA00022801"/>
    </source>
</evidence>
<dbReference type="PANTHER" id="PTHR30591:SF1">
    <property type="entry name" value="RECBCD ENZYME SUBUNIT RECC"/>
    <property type="match status" value="1"/>
</dbReference>
<evidence type="ECO:0000256" key="8">
    <source>
        <dbReference type="ARBA" id="ARBA00023204"/>
    </source>
</evidence>
<evidence type="ECO:0000256" key="7">
    <source>
        <dbReference type="ARBA" id="ARBA00023125"/>
    </source>
</evidence>
<comment type="caution">
    <text evidence="11">The sequence shown here is derived from an EMBL/GenBank/DDBJ whole genome shotgun (WGS) entry which is preliminary data.</text>
</comment>
<evidence type="ECO:0000256" key="2">
    <source>
        <dbReference type="ARBA" id="ARBA00022741"/>
    </source>
</evidence>
<feature type="compositionally biased region" description="Basic and acidic residues" evidence="9">
    <location>
        <begin position="680"/>
        <end position="692"/>
    </location>
</feature>
<evidence type="ECO:0000259" key="10">
    <source>
        <dbReference type="Pfam" id="PF12705"/>
    </source>
</evidence>
<dbReference type="Proteomes" id="UP000605784">
    <property type="component" value="Unassembled WGS sequence"/>
</dbReference>
<keyword evidence="12" id="KW-1185">Reference proteome</keyword>
<proteinExistence type="predicted"/>
<feature type="region of interest" description="Disordered" evidence="9">
    <location>
        <begin position="858"/>
        <end position="881"/>
    </location>
</feature>
<dbReference type="AlphaFoldDB" id="A0A830GMC9"/>
<dbReference type="Gene3D" id="3.40.50.300">
    <property type="entry name" value="P-loop containing nucleotide triphosphate hydrolases"/>
    <property type="match status" value="2"/>
</dbReference>
<keyword evidence="2" id="KW-0547">Nucleotide-binding</keyword>
<dbReference type="GO" id="GO:0005524">
    <property type="term" value="F:ATP binding"/>
    <property type="evidence" value="ECO:0007669"/>
    <property type="project" value="UniProtKB-KW"/>
</dbReference>
<keyword evidence="4" id="KW-0378">Hydrolase</keyword>
<reference evidence="11" key="1">
    <citation type="journal article" date="2014" name="Int. J. Syst. Evol. Microbiol.">
        <title>Complete genome sequence of Corynebacterium casei LMG S-19264T (=DSM 44701T), isolated from a smear-ripened cheese.</title>
        <authorList>
            <consortium name="US DOE Joint Genome Institute (JGI-PGF)"/>
            <person name="Walter F."/>
            <person name="Albersmeier A."/>
            <person name="Kalinowski J."/>
            <person name="Ruckert C."/>
        </authorList>
    </citation>
    <scope>NUCLEOTIDE SEQUENCE</scope>
    <source>
        <strain evidence="11">JCM 17820</strain>
    </source>
</reference>
<evidence type="ECO:0000313" key="11">
    <source>
        <dbReference type="EMBL" id="GGN94892.1"/>
    </source>
</evidence>
<dbReference type="RefSeq" id="WP_188997383.1">
    <property type="nucleotide sequence ID" value="NZ_BMOU01000003.1"/>
</dbReference>
<name>A0A830GMC9_9EURY</name>
<dbReference type="Pfam" id="PF12705">
    <property type="entry name" value="PDDEXK_1"/>
    <property type="match status" value="1"/>
</dbReference>
<keyword evidence="5" id="KW-0269">Exonuclease</keyword>
<protein>
    <recommendedName>
        <fullName evidence="10">PD-(D/E)XK endonuclease-like domain-containing protein</fullName>
    </recommendedName>
</protein>
<dbReference type="EMBL" id="BMOU01000003">
    <property type="protein sequence ID" value="GGN94892.1"/>
    <property type="molecule type" value="Genomic_DNA"/>
</dbReference>
<keyword evidence="7" id="KW-0238">DNA-binding</keyword>
<sequence length="1062" mass="117467">MDSTLLTGPKHSLLEEQAFQKADTVAGDSLGSILYITRNDARRGHVEDAWADTHRPLRLRAETLDAVVRDWYEALDGPIARLSGQVNRRLTEYALDQATKSEGSILAGEPASAALADGFSSRFSLFDDAGVSTAEELATEFDGSELDERIATATVDAYRSYGVLHRDHVDEWTATRGEIFQAVATADADLADLSPELDAVILSGYHEFRPVERAVIERIVDAFDTIAILPLHQHGDGGVDSVTVDGLGVYEELGFERNVVEPQQGTAVDVATVTNAMYRHDPGDVPTPETLRWRELPTPEREVRFVARELRAELADGRDPDDLAVVIPGTEAYAGYVDDVFETYGIPHVTTAASQLDRTFAGSVVHDLLRLAEQDPHAEDLTSLLANPLVDFLSREHVDAITAAARRRDTVALDPLLDDIDDDARRHIEDLISSLGTLHTGDIETALDVFRRVLADDFELESAVENYAGGTTQATEQQAYAVVDEVLSSFESMQSVSNDLSPLALLTRAFDGVPIRVPQGAASGHVEVLGMLDARMRSFENVYVVGLTTEQFPVSPERPAFFDEMTDAHPRFDTGDERLRGRYLFATLLANVDEVTLTTPASGDDESAVVRSPVLDELQRVTGIEPVDGLDERIGSREDLQRRLAAHARRRVAVDHAGEQGDLTPDQTKRTDRGLSCAENRSDPDLTSHDGLLDADTVDAVYPPSKREPYSASRIERYVECGFKFYAENVLDIEDPDDVEVTPTPLETGSYVHDVLERFYVELAAESSEELDVSAYERDELEDRLLDIALDELADADFEYDGLFYERWLTELFAGLGDSETNPYAGSSRPHEAPEKGLLATFIEEELMRGGDTRPRWFEAPFGDGLPDSDTGPFEVEQPDGSTVSIRGYIDRVDEGGTDEQPELALYDYKTGRAPYMTKTTGGTKFQLPIYLLAAEAVLSEDDLDDAALSATYYQVRPPNDVKVPRGVESKFDSQAELRRFLDEVVPEWLGQIDDAIANGRFHTTLLSSRGANCSYCDYRRACDVRHHRKRERVDHARGDESAYVPLRVQDDADLEAVMSDD</sequence>
<evidence type="ECO:0000256" key="1">
    <source>
        <dbReference type="ARBA" id="ARBA00022722"/>
    </source>
</evidence>
<keyword evidence="3" id="KW-0227">DNA damage</keyword>
<evidence type="ECO:0000256" key="9">
    <source>
        <dbReference type="SAM" id="MobiDB-lite"/>
    </source>
</evidence>
<accession>A0A830GMC9</accession>
<dbReference type="InterPro" id="IPR027417">
    <property type="entry name" value="P-loop_NTPase"/>
</dbReference>
<dbReference type="InterPro" id="IPR011604">
    <property type="entry name" value="PDDEXK-like_dom_sf"/>
</dbReference>
<feature type="region of interest" description="Disordered" evidence="9">
    <location>
        <begin position="651"/>
        <end position="692"/>
    </location>
</feature>
<evidence type="ECO:0000256" key="3">
    <source>
        <dbReference type="ARBA" id="ARBA00022763"/>
    </source>
</evidence>
<dbReference type="GO" id="GO:0006281">
    <property type="term" value="P:DNA repair"/>
    <property type="evidence" value="ECO:0007669"/>
    <property type="project" value="UniProtKB-KW"/>
</dbReference>
<keyword evidence="6" id="KW-0067">ATP-binding</keyword>
<dbReference type="GO" id="GO:0004527">
    <property type="term" value="F:exonuclease activity"/>
    <property type="evidence" value="ECO:0007669"/>
    <property type="project" value="UniProtKB-KW"/>
</dbReference>
<reference evidence="11" key="2">
    <citation type="submission" date="2020-09" db="EMBL/GenBank/DDBJ databases">
        <authorList>
            <person name="Sun Q."/>
            <person name="Ohkuma M."/>
        </authorList>
    </citation>
    <scope>NUCLEOTIDE SEQUENCE</scope>
    <source>
        <strain evidence="11">JCM 17820</strain>
    </source>
</reference>
<organism evidence="11 12">
    <name type="scientific">Haloarcula pellucida</name>
    <dbReference type="NCBI Taxonomy" id="1427151"/>
    <lineage>
        <taxon>Archaea</taxon>
        <taxon>Methanobacteriati</taxon>
        <taxon>Methanobacteriota</taxon>
        <taxon>Stenosarchaea group</taxon>
        <taxon>Halobacteria</taxon>
        <taxon>Halobacteriales</taxon>
        <taxon>Haloarculaceae</taxon>
        <taxon>Haloarcula</taxon>
    </lineage>
</organism>
<evidence type="ECO:0000256" key="6">
    <source>
        <dbReference type="ARBA" id="ARBA00022840"/>
    </source>
</evidence>
<gene>
    <name evidence="11" type="ORF">GCM10009030_21700</name>
</gene>
<keyword evidence="8" id="KW-0234">DNA repair</keyword>
<feature type="domain" description="PD-(D/E)XK endonuclease-like" evidence="10">
    <location>
        <begin position="710"/>
        <end position="1024"/>
    </location>
</feature>